<gene>
    <name evidence="10" type="ORF">GEV33_010294</name>
</gene>
<dbReference type="PRINTS" id="PR01415">
    <property type="entry name" value="ANKYRIN"/>
</dbReference>
<dbReference type="PROSITE" id="PS50297">
    <property type="entry name" value="ANK_REP_REGION"/>
    <property type="match status" value="18"/>
</dbReference>
<feature type="repeat" description="ANK" evidence="5">
    <location>
        <begin position="868"/>
        <end position="900"/>
    </location>
</feature>
<feature type="repeat" description="ANK" evidence="5">
    <location>
        <begin position="903"/>
        <end position="935"/>
    </location>
</feature>
<keyword evidence="3" id="KW-0229">DNA integration</keyword>
<dbReference type="Gene3D" id="3.10.20.370">
    <property type="match status" value="1"/>
</dbReference>
<feature type="repeat" description="ANK" evidence="5">
    <location>
        <begin position="3206"/>
        <end position="3231"/>
    </location>
</feature>
<dbReference type="GO" id="GO:0006508">
    <property type="term" value="P:proteolysis"/>
    <property type="evidence" value="ECO:0007669"/>
    <property type="project" value="InterPro"/>
</dbReference>
<dbReference type="InterPro" id="IPR043502">
    <property type="entry name" value="DNA/RNA_pol_sf"/>
</dbReference>
<dbReference type="InterPro" id="IPR007111">
    <property type="entry name" value="NACHT_NTPase"/>
</dbReference>
<dbReference type="InterPro" id="IPR002110">
    <property type="entry name" value="Ankyrin_rpt"/>
</dbReference>
<feature type="repeat" description="ANK" evidence="5">
    <location>
        <begin position="3338"/>
        <end position="3370"/>
    </location>
</feature>
<feature type="repeat" description="ANK" evidence="5">
    <location>
        <begin position="3040"/>
        <end position="3072"/>
    </location>
</feature>
<dbReference type="PROSITE" id="PS00141">
    <property type="entry name" value="ASP_PROTEASE"/>
    <property type="match status" value="1"/>
</dbReference>
<evidence type="ECO:0000259" key="8">
    <source>
        <dbReference type="Pfam" id="PF17919"/>
    </source>
</evidence>
<evidence type="ECO:0000256" key="2">
    <source>
        <dbReference type="ARBA" id="ARBA00022842"/>
    </source>
</evidence>
<evidence type="ECO:0000313" key="11">
    <source>
        <dbReference type="Proteomes" id="UP000719412"/>
    </source>
</evidence>
<proteinExistence type="predicted"/>
<dbReference type="SUPFAM" id="SSF56672">
    <property type="entry name" value="DNA/RNA polymerases"/>
    <property type="match status" value="1"/>
</dbReference>
<feature type="repeat" description="ANK" evidence="5">
    <location>
        <begin position="3238"/>
        <end position="3270"/>
    </location>
</feature>
<protein>
    <submittedName>
        <fullName evidence="10">Uncharacterized protein</fullName>
    </submittedName>
</protein>
<feature type="repeat" description="ANK" evidence="5">
    <location>
        <begin position="3007"/>
        <end position="3039"/>
    </location>
</feature>
<feature type="domain" description="Reverse transcriptase/retrotransposon-derived protein RNase H-like" evidence="8">
    <location>
        <begin position="1813"/>
        <end position="1885"/>
    </location>
</feature>
<dbReference type="Gene3D" id="3.40.50.300">
    <property type="entry name" value="P-loop containing nucleotide triphosphate hydrolases"/>
    <property type="match status" value="1"/>
</dbReference>
<dbReference type="Pfam" id="PF13637">
    <property type="entry name" value="Ank_4"/>
    <property type="match status" value="1"/>
</dbReference>
<reference evidence="10" key="2">
    <citation type="submission" date="2021-08" db="EMBL/GenBank/DDBJ databases">
        <authorList>
            <person name="Eriksson T."/>
        </authorList>
    </citation>
    <scope>NUCLEOTIDE SEQUENCE</scope>
    <source>
        <strain evidence="10">Stoneville</strain>
        <tissue evidence="10">Whole head</tissue>
    </source>
</reference>
<evidence type="ECO:0000313" key="10">
    <source>
        <dbReference type="EMBL" id="KAH0812497.1"/>
    </source>
</evidence>
<dbReference type="InterPro" id="IPR041588">
    <property type="entry name" value="Integrase_H2C2"/>
</dbReference>
<evidence type="ECO:0000259" key="9">
    <source>
        <dbReference type="Pfam" id="PF17921"/>
    </source>
</evidence>
<dbReference type="Pfam" id="PF00023">
    <property type="entry name" value="Ank"/>
    <property type="match status" value="2"/>
</dbReference>
<name>A0A8J6L9Y8_TENMO</name>
<evidence type="ECO:0000256" key="5">
    <source>
        <dbReference type="PROSITE-ProRule" id="PRU00023"/>
    </source>
</evidence>
<dbReference type="Gene3D" id="1.25.40.20">
    <property type="entry name" value="Ankyrin repeat-containing domain"/>
    <property type="match status" value="9"/>
</dbReference>
<feature type="region of interest" description="Disordered" evidence="6">
    <location>
        <begin position="1707"/>
        <end position="1739"/>
    </location>
</feature>
<dbReference type="PROSITE" id="PS50088">
    <property type="entry name" value="ANK_REPEAT"/>
    <property type="match status" value="20"/>
</dbReference>
<dbReference type="InterPro" id="IPR027417">
    <property type="entry name" value="P-loop_NTPase"/>
</dbReference>
<feature type="repeat" description="ANK" evidence="5">
    <location>
        <begin position="1076"/>
        <end position="1108"/>
    </location>
</feature>
<dbReference type="Pfam" id="PF05729">
    <property type="entry name" value="NACHT"/>
    <property type="match status" value="1"/>
</dbReference>
<dbReference type="Proteomes" id="UP000719412">
    <property type="component" value="Unassembled WGS sequence"/>
</dbReference>
<dbReference type="InterPro" id="IPR036770">
    <property type="entry name" value="Ankyrin_rpt-contain_sf"/>
</dbReference>
<feature type="repeat" description="ANK" evidence="5">
    <location>
        <begin position="936"/>
        <end position="968"/>
    </location>
</feature>
<dbReference type="SUPFAM" id="SSF48403">
    <property type="entry name" value="Ankyrin repeat"/>
    <property type="match status" value="6"/>
</dbReference>
<feature type="repeat" description="ANK" evidence="5">
    <location>
        <begin position="3073"/>
        <end position="3105"/>
    </location>
</feature>
<dbReference type="InterPro" id="IPR041577">
    <property type="entry name" value="RT_RNaseH_2"/>
</dbReference>
<evidence type="ECO:0000256" key="6">
    <source>
        <dbReference type="SAM" id="MobiDB-lite"/>
    </source>
</evidence>
<feature type="repeat" description="ANK" evidence="5">
    <location>
        <begin position="2941"/>
        <end position="2973"/>
    </location>
</feature>
<comment type="caution">
    <text evidence="10">The sequence shown here is derived from an EMBL/GenBank/DDBJ whole genome shotgun (WGS) entry which is preliminary data.</text>
</comment>
<dbReference type="SMART" id="SM00248">
    <property type="entry name" value="ANK"/>
    <property type="match status" value="29"/>
</dbReference>
<evidence type="ECO:0000256" key="1">
    <source>
        <dbReference type="ARBA" id="ARBA00022737"/>
    </source>
</evidence>
<dbReference type="GO" id="GO:0071897">
    <property type="term" value="P:DNA biosynthetic process"/>
    <property type="evidence" value="ECO:0007669"/>
    <property type="project" value="UniProtKB-ARBA"/>
</dbReference>
<dbReference type="PANTHER" id="PTHR24126:SF14">
    <property type="entry name" value="ANK_REP_REGION DOMAIN-CONTAINING PROTEIN"/>
    <property type="match status" value="1"/>
</dbReference>
<keyword evidence="2" id="KW-0460">Magnesium</keyword>
<evidence type="ECO:0000256" key="3">
    <source>
        <dbReference type="ARBA" id="ARBA00022908"/>
    </source>
</evidence>
<feature type="repeat" description="ANK" evidence="5">
    <location>
        <begin position="1292"/>
        <end position="1324"/>
    </location>
</feature>
<dbReference type="GO" id="GO:0004190">
    <property type="term" value="F:aspartic-type endopeptidase activity"/>
    <property type="evidence" value="ECO:0007669"/>
    <property type="project" value="InterPro"/>
</dbReference>
<organism evidence="10 11">
    <name type="scientific">Tenebrio molitor</name>
    <name type="common">Yellow mealworm beetle</name>
    <dbReference type="NCBI Taxonomy" id="7067"/>
    <lineage>
        <taxon>Eukaryota</taxon>
        <taxon>Metazoa</taxon>
        <taxon>Ecdysozoa</taxon>
        <taxon>Arthropoda</taxon>
        <taxon>Hexapoda</taxon>
        <taxon>Insecta</taxon>
        <taxon>Pterygota</taxon>
        <taxon>Neoptera</taxon>
        <taxon>Endopterygota</taxon>
        <taxon>Coleoptera</taxon>
        <taxon>Polyphaga</taxon>
        <taxon>Cucujiformia</taxon>
        <taxon>Tenebrionidae</taxon>
        <taxon>Tenebrio</taxon>
    </lineage>
</organism>
<feature type="region of interest" description="Disordered" evidence="6">
    <location>
        <begin position="1761"/>
        <end position="1800"/>
    </location>
</feature>
<dbReference type="CDD" id="cd09274">
    <property type="entry name" value="RNase_HI_RT_Ty3"/>
    <property type="match status" value="1"/>
</dbReference>
<feature type="repeat" description="ANK" evidence="5">
    <location>
        <begin position="3173"/>
        <end position="3205"/>
    </location>
</feature>
<sequence>MIKSKFKEKFALDDNNIDAIFQKFKNFFQQWKKGSFQLCKLDKQDIKMKVAEILFYEYIVEYSPHFSHNVEDKIKLLQKVLNSFNVTVVKDVSKEAISSLCCHNFDEKTLLAHGQELLIIANSEYGSKELATILWRLKEFPLIVRISNDNKKMIYELIGDLRDENLSFVIVGDAYREELKALQVLENLEDLKENVCYQEIINTFRFSIQGQQGLPLEFLIKCNPRFSNIITVKQLLMGIKENFHVGEVQEVLPEPYIPRRLVTTTLEISAVEQFPNDLFVICGHSTLVRRKLVKCKFSTIKECNENILHGKQFPPKSIVLCESHENDCFASCLKYQYSNVHCLKVIDDNYVQLIFSKEKTERLRNFQIFPEDQLHDISTSNINLICARPGMGKLTMLKYLKNNSPPEYWTVKVDLKENQDYKNIFQNGSGFESEVRNCFGEVRHMIFFFCGIDNLQEDSFIQAVEYIQYLAANSYKIWVFSEDHLRETLEKFFEVASMDIEEFTEEEQQQYIQCRLNGQQIDQGLEKVLKSFKMLKNNDILGAPMHLYMLTEIFINNPKANMDEVFVLTDIYRYFMKIKYQHYLNKVCSDNHNQIIEDGIYYRSEQYKLAAISCLNISYFKNLNVQCDNNFLNQIKTIGDVIGVIFKISRDGRVIFSQQTYADYFAALWLASNFKKIENTKSFIFKEEFKNILFMFNVELCKNNPAHIAVLYQNYEQLQKHRNLLADLDPLNRTPLHLACSYSAKYPKVQVGENTFKFNKEIVKEEAETKKIVDYLIKNTTFNPLKIDDLFNWNLLDYAFKMLNLYAIEQILIKCPQTSQKVLTLLNEHVNDLFSIIYYSVSFGYHNLLKLTATTEPFRKALSMEDCNGETLLYLAVKFGNEQIVRVLLEEGAQTDAISSVHNKQSPLHLAVKSNSRDVVDLLLKRGASPDIMDRYRNTPLHLAADTGSSPIADLLLKHGADVNFFDNFGRTPLHFAATKGHTSVLELLLDRNAVINRRDKFGNTPLSCTKYGTKSYKLLSTKGATTDRTTIRRPSAQEVSSYTSYPLHWVSFTGQVERIDQLLSDGWSINQIDDTRRTPLYKAITKKHLKLVEMLIERGADINIADSNHIPPLSRAINKNDYEMTDLLLKNDATVDVKDKFHYTPLHWVAIRGNHEIVKLLLNKNPDTDAVDSFGRKPVDCAVEKGHYEVVKLLAGSASKLRSAESISTFLRHYESVLEQMNDSTRLSPFQNAVNTGNPCLVKKFLNQGSDIDETDCAGYTAVLRAVVKNHKQIVELFLKNNANVNASDHCKSSLLHFAAFCGNCEIVDLLIRYESEINVVDVFGYGPVHIAAMRGHYKTLSVLLKAGGDVNLNVLDQCDNTALDWACKNADGAITQGPCAKGVNGTKGHYPSCDGNYLLPLQENGSRGSRLPVCEEDIVFRVRSRVAFHDKLDQSGLNYLFAGPRKDESPQLKVSVCGYPVLLDSGANRVFVGSAGWRKLQALGGGIFEVLVEPDVRQEMILGIEFWIGMGIVPNLRPLTWEFADSQATVTLLPPHDSTAVQRSDLESCVKEYFNRTENTLLGCTNVVQHKITLIEVRSRRRAPARPMGFPPALVPHINCELRRPLPTEGWDWVVCRNALWGQRPQSPPFSLLARRQERCYTAHRSPKRDPCSVSHASVPEKEPLQCFPRISPPHVIHSLTISKSKTTASFINFGELSAPLISVARRPAPRPPYGDDSRRPEGPTLGSCHRPSSSSSSQFHLSFFNFALSLLREAVCSPSSKADKPPSEPPDLPIKSATTDRRPGGTTGSSGRGVHSRFRHNSCRGVISGDVKNALVNAPILSFPDFDHPFTPECDASDVGIGAVLTQNISGREYVICYLSRALFPAEQRYSTTEKECLTVVTDHYSLLCLNNLKDPLGRVGGWVMSLQAFDFDIVHRKGPNRTIGVGQKKGIRVRDGYVFKRVKRREFDPEWKWVVPKGSRDELLKWYHDEAATGGHLGVYKTYHKIHGSHTWPRMRADMCRYVPRCLVSASVKPEQRPPAGTMEYHQDQRKWDENLDRVACALRTAKHEATKHTPYFLNFGSEMIDHGSGYEQRRTRESLDDGAKINQLGEHVTESKLDKNVYALVDDLGVFKGKWHVKDLKPDHTREREDDRDSSSPEFAGRETIFTFFESNRNSPEFTELHGSPTGVHRSERLARGLGSTRLPEFQFSFSLLDRECRERLRPFSMSIFESFGRKEGRAEVSLGVARPSRHLGENPKLVVQPPSQFTQMLVVPNRYTDRLRLNSSRGAGEFCYLMFGFSSFNYLHTIVLIASVWQDFKLLEKGHYEVVKLLDGSASKLLSPFQNAVNTGNPCLVKKFLNQGSDIDETDCAGTPLREERDEKIQQIEEAIQQFDVTLLQDIDKDFVRDNWCYPNRKRNLVEDWARENKMLRTEDLLILDKQVSVVCGTPGIGKSTMMKSLANECPLTHWVIIVPLKQHSWFFKNPSSTAKVLEYLFGSNTKIDQAILQYFKNSRHILFLFDGLDELDSNSISNAINIMKQFKDEGYKIWIFCTKYLEKTLRHELQIYSIYKIEDLKRDDLKKYVCQHLQEKGVSVEKVATIIHKMFENNNEEIEKDILKYPLFLFIASEIVSESENFDNWEDILTVPHMFSRFIERRFRHNLEKIDYNQHTGLEVIIEGFRNYYSREYKFAALKSCFDPNLLENMRLKNDKQFVKQINEHGDFLGLILKINRDDTFVFCHHRFAEYFAALWLSENFEEFPLNVRRFIFDEKYLCIRYFFNLILAEGCSLHQAVLRQDVSEVERLIPTHWNKTDRGGRTPLHLAFSFGQKYPILKDGELSNNQCENSTTHQKILQCILQAEGIDPLQKDAVLGWNCFEYADASLSLPSLEELSKYKTLELDYLSNYKDPKSLCHYCVSLGFVNLLTNVIHLKASECGQKEVVKLLIKNEVDLSRTCTDGRTALHEAALWGHCDLVKILINAKLDLNEKDSKKNTPLQLAVKMGHFNIVKTLVEGGADVNTTDEGGRTPLHKASYRADTDIVEYLVEHGADVDCQDINQECSLQHAVQMGHFDVVKCLVERGANIQAMDKSKRTALHWAAYEGYHVMVKYLVGNGINIVAMDDDGKTALQIAVERQHENIVNYLKDAERGILRKPSENAEKSRLQELAKVTDLEKIQEIFESEDVNITDESNHTILHVASYHGNEHLVKYLLDQGAHTDAQNNDGRIPLHLASQCGHVNVMKLLLNRGSTKIEDNWGLTPLHRAAYKGQKEAVQVLLEAGFDPNSLNNHHSTPLHSAARGGHNDVIDLLIEKNADIEAVNVYKRTCLHEAAKKGCTDTVRHLVKLCNHIVDAVDYEGRTALHLSAEKNYFTIVQTLVEAKADINLADNYRKTALDVATENNLLCRIVRGSVVVYWKKRKGYIFHSPPKGGGRAAEVFQSLFSHIDGKIRDCTVWMGAEEKWRTGVKTRDLPNVKWGARRLATILGDDSARARVVPMARRCW</sequence>
<feature type="domain" description="NACHT" evidence="7">
    <location>
        <begin position="2426"/>
        <end position="2574"/>
    </location>
</feature>
<dbReference type="Gene3D" id="1.10.340.70">
    <property type="match status" value="1"/>
</dbReference>
<evidence type="ECO:0000256" key="4">
    <source>
        <dbReference type="ARBA" id="ARBA00023043"/>
    </source>
</evidence>
<dbReference type="GO" id="GO:0015074">
    <property type="term" value="P:DNA integration"/>
    <property type="evidence" value="ECO:0007669"/>
    <property type="project" value="UniProtKB-KW"/>
</dbReference>
<feature type="repeat" description="ANK" evidence="5">
    <location>
        <begin position="1325"/>
        <end position="1357"/>
    </location>
</feature>
<dbReference type="Pfam" id="PF12796">
    <property type="entry name" value="Ank_2"/>
    <property type="match status" value="9"/>
</dbReference>
<keyword evidence="11" id="KW-1185">Reference proteome</keyword>
<reference evidence="10" key="1">
    <citation type="journal article" date="2020" name="J Insects Food Feed">
        <title>The yellow mealworm (Tenebrio molitor) genome: a resource for the emerging insects as food and feed industry.</title>
        <authorList>
            <person name="Eriksson T."/>
            <person name="Andere A."/>
            <person name="Kelstrup H."/>
            <person name="Emery V."/>
            <person name="Picard C."/>
        </authorList>
    </citation>
    <scope>NUCLEOTIDE SEQUENCE</scope>
    <source>
        <strain evidence="10">Stoneville</strain>
        <tissue evidence="10">Whole head</tissue>
    </source>
</reference>
<feature type="domain" description="Integrase zinc-binding" evidence="9">
    <location>
        <begin position="1959"/>
        <end position="2012"/>
    </location>
</feature>
<keyword evidence="4 5" id="KW-0040">ANK repeat</keyword>
<dbReference type="InterPro" id="IPR001969">
    <property type="entry name" value="Aspartic_peptidase_AS"/>
</dbReference>
<feature type="repeat" description="ANK" evidence="5">
    <location>
        <begin position="969"/>
        <end position="1001"/>
    </location>
</feature>
<feature type="repeat" description="ANK" evidence="5">
    <location>
        <begin position="1142"/>
        <end position="1174"/>
    </location>
</feature>
<feature type="repeat" description="ANK" evidence="5">
    <location>
        <begin position="3271"/>
        <end position="3303"/>
    </location>
</feature>
<feature type="repeat" description="ANK" evidence="5">
    <location>
        <begin position="2974"/>
        <end position="3006"/>
    </location>
</feature>
<dbReference type="SUPFAM" id="SSF52540">
    <property type="entry name" value="P-loop containing nucleoside triphosphate hydrolases"/>
    <property type="match status" value="1"/>
</dbReference>
<feature type="repeat" description="ANK" evidence="5">
    <location>
        <begin position="1109"/>
        <end position="1141"/>
    </location>
</feature>
<dbReference type="PANTHER" id="PTHR24126">
    <property type="entry name" value="ANKYRIN REPEAT, PH AND SEC7 DOMAIN CONTAINING PROTEIN SECG-RELATED"/>
    <property type="match status" value="1"/>
</dbReference>
<dbReference type="EMBL" id="JABDTM020025996">
    <property type="protein sequence ID" value="KAH0812497.1"/>
    <property type="molecule type" value="Genomic_DNA"/>
</dbReference>
<keyword evidence="1" id="KW-0677">Repeat</keyword>
<dbReference type="Pfam" id="PF17919">
    <property type="entry name" value="RT_RNaseH_2"/>
    <property type="match status" value="1"/>
</dbReference>
<feature type="repeat" description="ANK" evidence="5">
    <location>
        <begin position="1259"/>
        <end position="1291"/>
    </location>
</feature>
<accession>A0A8J6L9Y8</accession>
<dbReference type="Pfam" id="PF17921">
    <property type="entry name" value="Integrase_H2C2"/>
    <property type="match status" value="1"/>
</dbReference>
<evidence type="ECO:0000259" key="7">
    <source>
        <dbReference type="Pfam" id="PF05729"/>
    </source>
</evidence>